<dbReference type="RefSeq" id="WP_208133386.1">
    <property type="nucleotide sequence ID" value="NZ_BAABGQ010000002.1"/>
</dbReference>
<keyword evidence="2" id="KW-1185">Reference proteome</keyword>
<dbReference type="CDD" id="cd00085">
    <property type="entry name" value="HNHc"/>
    <property type="match status" value="1"/>
</dbReference>
<proteinExistence type="predicted"/>
<sequence length="346" mass="39058">MKNPDRYGILASIMWNSTDWTKPFAQEDLRNTKYDFVRDNGEGADCLNFGYKLYPAEKDGTYIGYTPMFKKQPREKDLGAVFFLSSDYQHGNRKCIVGVYAFPEIGEFWRKAKHRGFQDYTYGNVRAQVEDIMFFAKPVVIDAESVKSKNLLPVGRKISQQGFNYLTEENVVNILRLAARQNPRDAKLASLLERLGSEEVEDDGDGLGGLVDDPDAGTLSGIADLEAKMQKMKPEQKLRVSAYIERGRIATLAKRHMGYKCLLCEAMKLNPIGFLKENGDPYVEAHHVDQVANLAVGALGLANIITLCANHHRQMHYGNVDLLSSTKTQFKFQIDGKEFVIKKIKV</sequence>
<dbReference type="InterPro" id="IPR003615">
    <property type="entry name" value="HNH_nuc"/>
</dbReference>
<evidence type="ECO:0000313" key="1">
    <source>
        <dbReference type="EMBL" id="GAA4493255.1"/>
    </source>
</evidence>
<gene>
    <name evidence="1" type="ORF">GCM10023172_01610</name>
</gene>
<protein>
    <recommendedName>
        <fullName evidence="3">HNH nuclease domain-containing protein</fullName>
    </recommendedName>
</protein>
<evidence type="ECO:0008006" key="3">
    <source>
        <dbReference type="Google" id="ProtNLM"/>
    </source>
</evidence>
<evidence type="ECO:0000313" key="2">
    <source>
        <dbReference type="Proteomes" id="UP001501243"/>
    </source>
</evidence>
<organism evidence="1 2">
    <name type="scientific">Hymenobacter ginsengisoli</name>
    <dbReference type="NCBI Taxonomy" id="1051626"/>
    <lineage>
        <taxon>Bacteria</taxon>
        <taxon>Pseudomonadati</taxon>
        <taxon>Bacteroidota</taxon>
        <taxon>Cytophagia</taxon>
        <taxon>Cytophagales</taxon>
        <taxon>Hymenobacteraceae</taxon>
        <taxon>Hymenobacter</taxon>
    </lineage>
</organism>
<name>A0ABP8PW06_9BACT</name>
<dbReference type="EMBL" id="BAABGQ010000002">
    <property type="protein sequence ID" value="GAA4493255.1"/>
    <property type="molecule type" value="Genomic_DNA"/>
</dbReference>
<comment type="caution">
    <text evidence="1">The sequence shown here is derived from an EMBL/GenBank/DDBJ whole genome shotgun (WGS) entry which is preliminary data.</text>
</comment>
<dbReference type="Proteomes" id="UP001501243">
    <property type="component" value="Unassembled WGS sequence"/>
</dbReference>
<reference evidence="2" key="1">
    <citation type="journal article" date="2019" name="Int. J. Syst. Evol. Microbiol.">
        <title>The Global Catalogue of Microorganisms (GCM) 10K type strain sequencing project: providing services to taxonomists for standard genome sequencing and annotation.</title>
        <authorList>
            <consortium name="The Broad Institute Genomics Platform"/>
            <consortium name="The Broad Institute Genome Sequencing Center for Infectious Disease"/>
            <person name="Wu L."/>
            <person name="Ma J."/>
        </authorList>
    </citation>
    <scope>NUCLEOTIDE SEQUENCE [LARGE SCALE GENOMIC DNA]</scope>
    <source>
        <strain evidence="2">JCM 17841</strain>
    </source>
</reference>
<accession>A0ABP8PW06</accession>